<keyword evidence="3" id="KW-1185">Reference proteome</keyword>
<protein>
    <submittedName>
        <fullName evidence="2">Uncharacterized protein</fullName>
    </submittedName>
</protein>
<evidence type="ECO:0000313" key="2">
    <source>
        <dbReference type="EMBL" id="GAP35012.1"/>
    </source>
</evidence>
<comment type="caution">
    <text evidence="2">The sequence shown here is derived from an EMBL/GenBank/DDBJ whole genome shotgun (WGS) entry which is preliminary data.</text>
</comment>
<reference evidence="2 3" key="2">
    <citation type="journal article" date="2016" name="Science">
        <title>A bacterium that degrades and assimilates poly(ethylene terephthalate).</title>
        <authorList>
            <person name="Yoshida S."/>
            <person name="Hiraga K."/>
            <person name="Takehana T."/>
            <person name="Taniguchi I."/>
            <person name="Yamaji H."/>
            <person name="Maeda Y."/>
            <person name="Toyohara K."/>
            <person name="Miyamoto K."/>
            <person name="Kimura Y."/>
            <person name="Oda K."/>
        </authorList>
    </citation>
    <scope>NUCLEOTIDE SEQUENCE [LARGE SCALE GENOMIC DNA]</scope>
    <source>
        <strain evidence="3">NBRC 110686 / TISTR 2288 / 201-F6</strain>
    </source>
</reference>
<feature type="region of interest" description="Disordered" evidence="1">
    <location>
        <begin position="99"/>
        <end position="131"/>
    </location>
</feature>
<feature type="compositionally biased region" description="Pro residues" evidence="1">
    <location>
        <begin position="120"/>
        <end position="131"/>
    </location>
</feature>
<dbReference type="AlphaFoldDB" id="A0A0K8NX86"/>
<accession>A0A0K8NX86</accession>
<dbReference type="Proteomes" id="UP000037660">
    <property type="component" value="Unassembled WGS sequence"/>
</dbReference>
<evidence type="ECO:0000256" key="1">
    <source>
        <dbReference type="SAM" id="MobiDB-lite"/>
    </source>
</evidence>
<name>A0A0K8NX86_PISS1</name>
<organism evidence="2 3">
    <name type="scientific">Piscinibacter sakaiensis</name>
    <name type="common">Ideonella sakaiensis</name>
    <dbReference type="NCBI Taxonomy" id="1547922"/>
    <lineage>
        <taxon>Bacteria</taxon>
        <taxon>Pseudomonadati</taxon>
        <taxon>Pseudomonadota</taxon>
        <taxon>Betaproteobacteria</taxon>
        <taxon>Burkholderiales</taxon>
        <taxon>Sphaerotilaceae</taxon>
        <taxon>Piscinibacter</taxon>
    </lineage>
</organism>
<dbReference type="EMBL" id="BBYR01000013">
    <property type="protein sequence ID" value="GAP35012.1"/>
    <property type="molecule type" value="Genomic_DNA"/>
</dbReference>
<proteinExistence type="predicted"/>
<evidence type="ECO:0000313" key="3">
    <source>
        <dbReference type="Proteomes" id="UP000037660"/>
    </source>
</evidence>
<reference evidence="3" key="1">
    <citation type="submission" date="2015-07" db="EMBL/GenBank/DDBJ databases">
        <title>Discovery of a poly(ethylene terephthalate assimilation.</title>
        <authorList>
            <person name="Yoshida S."/>
            <person name="Hiraga K."/>
            <person name="Takehana T."/>
            <person name="Taniguchi I."/>
            <person name="Yamaji H."/>
            <person name="Maeda Y."/>
            <person name="Toyohara K."/>
            <person name="Miyamoto K."/>
            <person name="Kimura Y."/>
            <person name="Oda K."/>
        </authorList>
    </citation>
    <scope>NUCLEOTIDE SEQUENCE [LARGE SCALE GENOMIC DNA]</scope>
    <source>
        <strain evidence="3">NBRC 110686 / TISTR 2288 / 201-F6</strain>
    </source>
</reference>
<gene>
    <name evidence="2" type="ORF">ISF6_0577</name>
</gene>
<dbReference type="STRING" id="1547922.ISF6_0577"/>
<sequence length="131" mass="13359">MRLAAARLPSFLVLWALVAQLWLPVVHAAAMNRGDAVAGAWCGDPARAQAVLAALPPEIRDALGGDSLGTGRMVDCAPLCALGATLPPPAAAASTVVLRDAGLEPPPRERPVPRARAQAPTPPSQGPPARA</sequence>
<dbReference type="OrthoDB" id="8909947at2"/>
<dbReference type="RefSeq" id="WP_054019100.1">
    <property type="nucleotide sequence ID" value="NZ_BBYR01000013.1"/>
</dbReference>